<organism evidence="1 2">
    <name type="scientific">Trametes coccinea (strain BRFM310)</name>
    <name type="common">Pycnoporus coccineus</name>
    <dbReference type="NCBI Taxonomy" id="1353009"/>
    <lineage>
        <taxon>Eukaryota</taxon>
        <taxon>Fungi</taxon>
        <taxon>Dikarya</taxon>
        <taxon>Basidiomycota</taxon>
        <taxon>Agaricomycotina</taxon>
        <taxon>Agaricomycetes</taxon>
        <taxon>Polyporales</taxon>
        <taxon>Polyporaceae</taxon>
        <taxon>Trametes</taxon>
    </lineage>
</organism>
<protein>
    <submittedName>
        <fullName evidence="1">Uncharacterized protein</fullName>
    </submittedName>
</protein>
<dbReference type="EMBL" id="KZ084101">
    <property type="protein sequence ID" value="OSD03129.1"/>
    <property type="molecule type" value="Genomic_DNA"/>
</dbReference>
<accession>A0A1Y2IPT9</accession>
<evidence type="ECO:0000313" key="2">
    <source>
        <dbReference type="Proteomes" id="UP000193067"/>
    </source>
</evidence>
<keyword evidence="2" id="KW-1185">Reference proteome</keyword>
<dbReference type="AlphaFoldDB" id="A0A1Y2IPT9"/>
<gene>
    <name evidence="1" type="ORF">PYCCODRAFT_241232</name>
</gene>
<sequence>MRYSHWTSVAGLATTQPKLTAPAALIARGLESTTRKGGTETGTTTTGAGGAGVAIDETGLVKDRTGTGITTASGTESGAETVIATAAATGTGLKVATAIATARGTGNATATATRGTAGTAAESGATKARMAMTDVTLMKEPKGSGLMKDSFPGP</sequence>
<evidence type="ECO:0000313" key="1">
    <source>
        <dbReference type="EMBL" id="OSD03129.1"/>
    </source>
</evidence>
<proteinExistence type="predicted"/>
<name>A0A1Y2IPT9_TRAC3</name>
<reference evidence="1 2" key="1">
    <citation type="journal article" date="2015" name="Biotechnol. Biofuels">
        <title>Enhanced degradation of softwood versus hardwood by the white-rot fungus Pycnoporus coccineus.</title>
        <authorList>
            <person name="Couturier M."/>
            <person name="Navarro D."/>
            <person name="Chevret D."/>
            <person name="Henrissat B."/>
            <person name="Piumi F."/>
            <person name="Ruiz-Duenas F.J."/>
            <person name="Martinez A.T."/>
            <person name="Grigoriev I.V."/>
            <person name="Riley R."/>
            <person name="Lipzen A."/>
            <person name="Berrin J.G."/>
            <person name="Master E.R."/>
            <person name="Rosso M.N."/>
        </authorList>
    </citation>
    <scope>NUCLEOTIDE SEQUENCE [LARGE SCALE GENOMIC DNA]</scope>
    <source>
        <strain evidence="1 2">BRFM310</strain>
    </source>
</reference>
<dbReference type="Proteomes" id="UP000193067">
    <property type="component" value="Unassembled WGS sequence"/>
</dbReference>